<accession>A0A2T2N323</accession>
<organism evidence="2 3">
    <name type="scientific">Corynespora cassiicola Philippines</name>
    <dbReference type="NCBI Taxonomy" id="1448308"/>
    <lineage>
        <taxon>Eukaryota</taxon>
        <taxon>Fungi</taxon>
        <taxon>Dikarya</taxon>
        <taxon>Ascomycota</taxon>
        <taxon>Pezizomycotina</taxon>
        <taxon>Dothideomycetes</taxon>
        <taxon>Pleosporomycetidae</taxon>
        <taxon>Pleosporales</taxon>
        <taxon>Corynesporascaceae</taxon>
        <taxon>Corynespora</taxon>
    </lineage>
</organism>
<feature type="region of interest" description="Disordered" evidence="1">
    <location>
        <begin position="86"/>
        <end position="131"/>
    </location>
</feature>
<evidence type="ECO:0000313" key="2">
    <source>
        <dbReference type="EMBL" id="PSN59855.1"/>
    </source>
</evidence>
<evidence type="ECO:0000313" key="3">
    <source>
        <dbReference type="Proteomes" id="UP000240883"/>
    </source>
</evidence>
<sequence>MPVAAFDGGFATDGPRAADGREVHAGATLCLQLFLGAWPGRQRGGRPRVTGWLAGWLVGSACAPACGHLGQLTDCPAAWLSVRGHSHARRLQRSQGSRAPGLQGSRAPGLQGSGAVQAGGEASGASKVAES</sequence>
<evidence type="ECO:0000256" key="1">
    <source>
        <dbReference type="SAM" id="MobiDB-lite"/>
    </source>
</evidence>
<dbReference type="EMBL" id="KZ678152">
    <property type="protein sequence ID" value="PSN59855.1"/>
    <property type="molecule type" value="Genomic_DNA"/>
</dbReference>
<name>A0A2T2N323_CORCC</name>
<dbReference type="AlphaFoldDB" id="A0A2T2N323"/>
<keyword evidence="3" id="KW-1185">Reference proteome</keyword>
<proteinExistence type="predicted"/>
<protein>
    <submittedName>
        <fullName evidence="2">Uncharacterized protein</fullName>
    </submittedName>
</protein>
<gene>
    <name evidence="2" type="ORF">BS50DRAFT_220209</name>
</gene>
<reference evidence="2 3" key="1">
    <citation type="journal article" date="2018" name="Front. Microbiol.">
        <title>Genome-Wide Analysis of Corynespora cassiicola Leaf Fall Disease Putative Effectors.</title>
        <authorList>
            <person name="Lopez D."/>
            <person name="Ribeiro S."/>
            <person name="Label P."/>
            <person name="Fumanal B."/>
            <person name="Venisse J.S."/>
            <person name="Kohler A."/>
            <person name="de Oliveira R.R."/>
            <person name="Labutti K."/>
            <person name="Lipzen A."/>
            <person name="Lail K."/>
            <person name="Bauer D."/>
            <person name="Ohm R.A."/>
            <person name="Barry K.W."/>
            <person name="Spatafora J."/>
            <person name="Grigoriev I.V."/>
            <person name="Martin F.M."/>
            <person name="Pujade-Renaud V."/>
        </authorList>
    </citation>
    <scope>NUCLEOTIDE SEQUENCE [LARGE SCALE GENOMIC DNA]</scope>
    <source>
        <strain evidence="2 3">Philippines</strain>
    </source>
</reference>
<dbReference type="Proteomes" id="UP000240883">
    <property type="component" value="Unassembled WGS sequence"/>
</dbReference>